<feature type="compositionally biased region" description="Low complexity" evidence="1">
    <location>
        <begin position="12"/>
        <end position="24"/>
    </location>
</feature>
<keyword evidence="2" id="KW-1185">Reference proteome</keyword>
<dbReference type="Proteomes" id="UP000189703">
    <property type="component" value="Unplaced"/>
</dbReference>
<evidence type="ECO:0000313" key="2">
    <source>
        <dbReference type="Proteomes" id="UP000189703"/>
    </source>
</evidence>
<dbReference type="RefSeq" id="XP_019054506.1">
    <property type="nucleotide sequence ID" value="XM_019198961.1"/>
</dbReference>
<dbReference type="AlphaFoldDB" id="A0A1U8Q8W9"/>
<gene>
    <name evidence="3" type="primary">LOC109115208</name>
</gene>
<protein>
    <submittedName>
        <fullName evidence="3">ABC transporter G family member 21-like</fullName>
    </submittedName>
</protein>
<sequence length="116" mass="12710">MMHPLKQELGISTNSSNNNVPTVNRSLDNIMEMPHSELPALSNNVSPSLEDQMLEQLQTAIGGQCSLLRGSLRPITLKFEDVSYSIKLKKSGGFWFSALEPKPAERTILNGITGVV</sequence>
<dbReference type="KEGG" id="nnu:109115208"/>
<organism evidence="2 3">
    <name type="scientific">Nelumbo nucifera</name>
    <name type="common">Sacred lotus</name>
    <dbReference type="NCBI Taxonomy" id="4432"/>
    <lineage>
        <taxon>Eukaryota</taxon>
        <taxon>Viridiplantae</taxon>
        <taxon>Streptophyta</taxon>
        <taxon>Embryophyta</taxon>
        <taxon>Tracheophyta</taxon>
        <taxon>Spermatophyta</taxon>
        <taxon>Magnoliopsida</taxon>
        <taxon>Proteales</taxon>
        <taxon>Nelumbonaceae</taxon>
        <taxon>Nelumbo</taxon>
    </lineage>
</organism>
<name>A0A1U8Q8W9_NELNU</name>
<reference evidence="3" key="1">
    <citation type="submission" date="2025-08" db="UniProtKB">
        <authorList>
            <consortium name="RefSeq"/>
        </authorList>
    </citation>
    <scope>IDENTIFICATION</scope>
</reference>
<accession>A0A1U8Q8W9</accession>
<evidence type="ECO:0000256" key="1">
    <source>
        <dbReference type="SAM" id="MobiDB-lite"/>
    </source>
</evidence>
<dbReference type="OrthoDB" id="66620at2759"/>
<proteinExistence type="predicted"/>
<evidence type="ECO:0000313" key="3">
    <source>
        <dbReference type="RefSeq" id="XP_019054506.1"/>
    </source>
</evidence>
<dbReference type="GeneID" id="109115208"/>
<feature type="region of interest" description="Disordered" evidence="1">
    <location>
        <begin position="1"/>
        <end position="24"/>
    </location>
</feature>